<evidence type="ECO:0000313" key="2">
    <source>
        <dbReference type="EMBL" id="QQM38198.1"/>
    </source>
</evidence>
<name>A0A7T7HZL0_9ACTN</name>
<dbReference type="EMBL" id="CP066831">
    <property type="protein sequence ID" value="QQM38198.1"/>
    <property type="molecule type" value="Genomic_DNA"/>
</dbReference>
<evidence type="ECO:0000256" key="1">
    <source>
        <dbReference type="SAM" id="MobiDB-lite"/>
    </source>
</evidence>
<protein>
    <submittedName>
        <fullName evidence="2">Uncharacterized protein</fullName>
    </submittedName>
</protein>
<proteinExistence type="predicted"/>
<sequence length="86" mass="9195">MAVDAAPSGKAQPGRLRFEVATRALATAFPVAACGVTRRQQCGVRRGRPAQRARGRLSVPPQPLRTGERFLDLSAAAVREQDAKTP</sequence>
<evidence type="ECO:0000313" key="3">
    <source>
        <dbReference type="Proteomes" id="UP000595636"/>
    </source>
</evidence>
<dbReference type="RefSeq" id="WP_200393367.1">
    <property type="nucleotide sequence ID" value="NZ_CP066831.1"/>
</dbReference>
<feature type="region of interest" description="Disordered" evidence="1">
    <location>
        <begin position="45"/>
        <end position="65"/>
    </location>
</feature>
<accession>A0A7T7HZL0</accession>
<dbReference type="Proteomes" id="UP000595636">
    <property type="component" value="Chromosome"/>
</dbReference>
<gene>
    <name evidence="2" type="ORF">JEQ17_00920</name>
</gene>
<dbReference type="AlphaFoldDB" id="A0A7T7HZL0"/>
<organism evidence="2 3">
    <name type="scientific">Streptomyces liliifuscus</name>
    <dbReference type="NCBI Taxonomy" id="2797636"/>
    <lineage>
        <taxon>Bacteria</taxon>
        <taxon>Bacillati</taxon>
        <taxon>Actinomycetota</taxon>
        <taxon>Actinomycetes</taxon>
        <taxon>Kitasatosporales</taxon>
        <taxon>Streptomycetaceae</taxon>
        <taxon>Streptomyces</taxon>
    </lineage>
</organism>
<keyword evidence="3" id="KW-1185">Reference proteome</keyword>
<feature type="compositionally biased region" description="Basic residues" evidence="1">
    <location>
        <begin position="45"/>
        <end position="55"/>
    </location>
</feature>
<dbReference type="KEGG" id="slf:JEQ17_00920"/>
<reference evidence="2 3" key="1">
    <citation type="submission" date="2020-12" db="EMBL/GenBank/DDBJ databases">
        <title>A novel species.</title>
        <authorList>
            <person name="Li K."/>
        </authorList>
    </citation>
    <scope>NUCLEOTIDE SEQUENCE [LARGE SCALE GENOMIC DNA]</scope>
    <source>
        <strain evidence="2 3">ZYC-3</strain>
    </source>
</reference>